<evidence type="ECO:0000313" key="9">
    <source>
        <dbReference type="EMBL" id="AKU17624.1"/>
    </source>
</evidence>
<reference evidence="9 10" key="1">
    <citation type="submission" date="2015-03" db="EMBL/GenBank/DDBJ databases">
        <title>Luteipulveratus halotolerans sp. nov., a novel actinobacterium (Dermacoccaceae) from Sarawak, Malaysia.</title>
        <authorList>
            <person name="Juboi H."/>
            <person name="Basik A."/>
            <person name="Shamsul S.S."/>
            <person name="Arnold P."/>
            <person name="Schmitt E.K."/>
            <person name="Sanglier J.-J."/>
            <person name="Yeo T."/>
        </authorList>
    </citation>
    <scope>NUCLEOTIDE SEQUENCE [LARGE SCALE GENOMIC DNA]</scope>
    <source>
        <strain evidence="9 10">MN07-A0370</strain>
    </source>
</reference>
<dbReference type="CDD" id="cd05283">
    <property type="entry name" value="CAD1"/>
    <property type="match status" value="1"/>
</dbReference>
<dbReference type="SMART" id="SM00829">
    <property type="entry name" value="PKS_ER"/>
    <property type="match status" value="1"/>
</dbReference>
<dbReference type="InterPro" id="IPR013149">
    <property type="entry name" value="ADH-like_C"/>
</dbReference>
<dbReference type="InterPro" id="IPR036291">
    <property type="entry name" value="NAD(P)-bd_dom_sf"/>
</dbReference>
<dbReference type="STRING" id="571913.VV02_20215"/>
<evidence type="ECO:0000313" key="10">
    <source>
        <dbReference type="Proteomes" id="UP000066480"/>
    </source>
</evidence>
<dbReference type="EC" id="1.1.1.2" evidence="5"/>
<dbReference type="PROSITE" id="PS00059">
    <property type="entry name" value="ADH_ZINC"/>
    <property type="match status" value="1"/>
</dbReference>
<evidence type="ECO:0000256" key="5">
    <source>
        <dbReference type="ARBA" id="ARBA00024074"/>
    </source>
</evidence>
<keyword evidence="2 7" id="KW-0479">Metal-binding</keyword>
<comment type="catalytic activity">
    <reaction evidence="6">
        <text>a primary alcohol + NADP(+) = an aldehyde + NADPH + H(+)</text>
        <dbReference type="Rhea" id="RHEA:15937"/>
        <dbReference type="ChEBI" id="CHEBI:15378"/>
        <dbReference type="ChEBI" id="CHEBI:15734"/>
        <dbReference type="ChEBI" id="CHEBI:17478"/>
        <dbReference type="ChEBI" id="CHEBI:57783"/>
        <dbReference type="ChEBI" id="CHEBI:58349"/>
        <dbReference type="EC" id="1.1.1.2"/>
    </reaction>
</comment>
<evidence type="ECO:0000256" key="3">
    <source>
        <dbReference type="ARBA" id="ARBA00022833"/>
    </source>
</evidence>
<keyword evidence="4" id="KW-0560">Oxidoreductase</keyword>
<dbReference type="InterPro" id="IPR047109">
    <property type="entry name" value="CAD-like"/>
</dbReference>
<dbReference type="EMBL" id="CP011112">
    <property type="protein sequence ID" value="AKU17624.1"/>
    <property type="molecule type" value="Genomic_DNA"/>
</dbReference>
<dbReference type="Proteomes" id="UP000066480">
    <property type="component" value="Chromosome"/>
</dbReference>
<comment type="similarity">
    <text evidence="7">Belongs to the zinc-containing alcohol dehydrogenase family.</text>
</comment>
<keyword evidence="3 7" id="KW-0862">Zinc</keyword>
<protein>
    <recommendedName>
        <fullName evidence="5">alcohol dehydrogenase (NADP(+))</fullName>
        <ecNumber evidence="5">1.1.1.2</ecNumber>
    </recommendedName>
</protein>
<feature type="domain" description="Enoyl reductase (ER)" evidence="8">
    <location>
        <begin position="5"/>
        <end position="341"/>
    </location>
</feature>
<dbReference type="Pfam" id="PF00107">
    <property type="entry name" value="ADH_zinc_N"/>
    <property type="match status" value="1"/>
</dbReference>
<dbReference type="FunFam" id="3.40.50.720:FF:000022">
    <property type="entry name" value="Cinnamyl alcohol dehydrogenase"/>
    <property type="match status" value="1"/>
</dbReference>
<sequence>MTVVRALAAPAASAPFETTTIERRALRDNDIRIDIKFAGICHSDIHTIREEWGPQTFPLVPGHEIAGVVAEVGSAVTRHQVGDRVGVGCMVDSCGECDFCKDGQENYCSTQTVWTYGSPDIDGTITQGGYSQEVVVAERFVVRIPEGIELDEAAPLLCAGITTYNPLRRFGAGPGTKVAVVGLGGLGHMGVKIAAAMGAEVTVMSRSRAKEQDARELGATGYVATGEEGALEAVAGTYDIVLNTVSADLPLQDYLDTTRPHGALVNVGLPTSDYTVSPWSLVGGSRIVAGSNIGGIALTQEMLDFCAEHRIASTIETIGADEVDAAYDRVVDGTVHYRVVIDTATI</sequence>
<evidence type="ECO:0000259" key="8">
    <source>
        <dbReference type="SMART" id="SM00829"/>
    </source>
</evidence>
<accession>A0A0K1JLM4</accession>
<dbReference type="PANTHER" id="PTHR42683">
    <property type="entry name" value="ALDEHYDE REDUCTASE"/>
    <property type="match status" value="1"/>
</dbReference>
<dbReference type="Pfam" id="PF08240">
    <property type="entry name" value="ADH_N"/>
    <property type="match status" value="1"/>
</dbReference>
<proteinExistence type="inferred from homology"/>
<dbReference type="OrthoDB" id="3567264at2"/>
<dbReference type="Gene3D" id="3.90.180.10">
    <property type="entry name" value="Medium-chain alcohol dehydrogenases, catalytic domain"/>
    <property type="match status" value="1"/>
</dbReference>
<evidence type="ECO:0000256" key="1">
    <source>
        <dbReference type="ARBA" id="ARBA00001947"/>
    </source>
</evidence>
<dbReference type="AlphaFoldDB" id="A0A0K1JLM4"/>
<dbReference type="Gene3D" id="3.40.50.720">
    <property type="entry name" value="NAD(P)-binding Rossmann-like Domain"/>
    <property type="match status" value="1"/>
</dbReference>
<gene>
    <name evidence="9" type="ORF">VV02_20215</name>
</gene>
<evidence type="ECO:0000256" key="4">
    <source>
        <dbReference type="ARBA" id="ARBA00023002"/>
    </source>
</evidence>
<dbReference type="InterPro" id="IPR011032">
    <property type="entry name" value="GroES-like_sf"/>
</dbReference>
<keyword evidence="10" id="KW-1185">Reference proteome</keyword>
<organism evidence="9 10">
    <name type="scientific">Luteipulveratus mongoliensis</name>
    <dbReference type="NCBI Taxonomy" id="571913"/>
    <lineage>
        <taxon>Bacteria</taxon>
        <taxon>Bacillati</taxon>
        <taxon>Actinomycetota</taxon>
        <taxon>Actinomycetes</taxon>
        <taxon>Micrococcales</taxon>
        <taxon>Dermacoccaceae</taxon>
        <taxon>Luteipulveratus</taxon>
    </lineage>
</organism>
<evidence type="ECO:0000256" key="7">
    <source>
        <dbReference type="RuleBase" id="RU361277"/>
    </source>
</evidence>
<comment type="cofactor">
    <cofactor evidence="1 7">
        <name>Zn(2+)</name>
        <dbReference type="ChEBI" id="CHEBI:29105"/>
    </cofactor>
</comment>
<dbReference type="InterPro" id="IPR020843">
    <property type="entry name" value="ER"/>
</dbReference>
<dbReference type="SUPFAM" id="SSF51735">
    <property type="entry name" value="NAD(P)-binding Rossmann-fold domains"/>
    <property type="match status" value="1"/>
</dbReference>
<dbReference type="PATRIC" id="fig|571913.6.peg.4098"/>
<dbReference type="KEGG" id="lmoi:VV02_20215"/>
<dbReference type="GO" id="GO:0008106">
    <property type="term" value="F:alcohol dehydrogenase (NADP+) activity"/>
    <property type="evidence" value="ECO:0007669"/>
    <property type="project" value="UniProtKB-EC"/>
</dbReference>
<evidence type="ECO:0000256" key="6">
    <source>
        <dbReference type="ARBA" id="ARBA00048262"/>
    </source>
</evidence>
<name>A0A0K1JLM4_9MICO</name>
<dbReference type="SUPFAM" id="SSF50129">
    <property type="entry name" value="GroES-like"/>
    <property type="match status" value="1"/>
</dbReference>
<evidence type="ECO:0000256" key="2">
    <source>
        <dbReference type="ARBA" id="ARBA00022723"/>
    </source>
</evidence>
<dbReference type="RefSeq" id="WP_052594440.1">
    <property type="nucleotide sequence ID" value="NZ_CP011112.1"/>
</dbReference>
<dbReference type="InterPro" id="IPR002328">
    <property type="entry name" value="ADH_Zn_CS"/>
</dbReference>
<dbReference type="GO" id="GO:0008270">
    <property type="term" value="F:zinc ion binding"/>
    <property type="evidence" value="ECO:0007669"/>
    <property type="project" value="InterPro"/>
</dbReference>
<dbReference type="InterPro" id="IPR013154">
    <property type="entry name" value="ADH-like_N"/>
</dbReference>